<evidence type="ECO:0000256" key="1">
    <source>
        <dbReference type="SAM" id="MobiDB-lite"/>
    </source>
</evidence>
<feature type="compositionally biased region" description="Low complexity" evidence="1">
    <location>
        <begin position="51"/>
        <end position="61"/>
    </location>
</feature>
<dbReference type="EMBL" id="JBEXIP010000009">
    <property type="protein sequence ID" value="MET8434039.1"/>
    <property type="molecule type" value="Genomic_DNA"/>
</dbReference>
<evidence type="ECO:0008006" key="4">
    <source>
        <dbReference type="Google" id="ProtNLM"/>
    </source>
</evidence>
<dbReference type="Proteomes" id="UP001550044">
    <property type="component" value="Unassembled WGS sequence"/>
</dbReference>
<evidence type="ECO:0000313" key="2">
    <source>
        <dbReference type="EMBL" id="MET8434039.1"/>
    </source>
</evidence>
<sequence length="163" mass="15582">MQNLVRTGAVVVAGLVAAVTLTGCGSDSGKSDSGKGATDGQASATGGGSDSGDSGDSGAAADASALEGTWAGLTDGKAVALSVASGKAALVADAHVCSGEVKDMGKVMLALKCTDGNTDRTMGSIESNNGKTITVSWEAGGKDTLAKTDPGALPTGLPGLPTP</sequence>
<evidence type="ECO:0000313" key="3">
    <source>
        <dbReference type="Proteomes" id="UP001550044"/>
    </source>
</evidence>
<comment type="caution">
    <text evidence="2">The sequence shown here is derived from an EMBL/GenBank/DDBJ whole genome shotgun (WGS) entry which is preliminary data.</text>
</comment>
<feature type="region of interest" description="Disordered" evidence="1">
    <location>
        <begin position="142"/>
        <end position="163"/>
    </location>
</feature>
<protein>
    <recommendedName>
        <fullName evidence="4">Secreted protein</fullName>
    </recommendedName>
</protein>
<feature type="compositionally biased region" description="Low complexity" evidence="1">
    <location>
        <begin position="148"/>
        <end position="163"/>
    </location>
</feature>
<dbReference type="PROSITE" id="PS51257">
    <property type="entry name" value="PROKAR_LIPOPROTEIN"/>
    <property type="match status" value="1"/>
</dbReference>
<dbReference type="RefSeq" id="WP_352305938.1">
    <property type="nucleotide sequence ID" value="NZ_JBEOSG010000013.1"/>
</dbReference>
<keyword evidence="3" id="KW-1185">Reference proteome</keyword>
<feature type="region of interest" description="Disordered" evidence="1">
    <location>
        <begin position="26"/>
        <end position="61"/>
    </location>
</feature>
<proteinExistence type="predicted"/>
<organism evidence="2 3">
    <name type="scientific">Streptomyces sp. 900116325</name>
    <dbReference type="NCBI Taxonomy" id="3154295"/>
    <lineage>
        <taxon>Bacteria</taxon>
        <taxon>Bacillati</taxon>
        <taxon>Actinomycetota</taxon>
        <taxon>Actinomycetes</taxon>
        <taxon>Kitasatosporales</taxon>
        <taxon>Streptomycetaceae</taxon>
        <taxon>Streptomyces</taxon>
    </lineage>
</organism>
<gene>
    <name evidence="2" type="ORF">ABZV61_14820</name>
</gene>
<name>A0ABV2UAH9_9ACTN</name>
<feature type="compositionally biased region" description="Low complexity" evidence="1">
    <location>
        <begin position="34"/>
        <end position="44"/>
    </location>
</feature>
<accession>A0ABV2UAH9</accession>
<reference evidence="2 3" key="1">
    <citation type="submission" date="2024-06" db="EMBL/GenBank/DDBJ databases">
        <title>The Natural Products Discovery Center: Release of the First 8490 Sequenced Strains for Exploring Actinobacteria Biosynthetic Diversity.</title>
        <authorList>
            <person name="Kalkreuter E."/>
            <person name="Kautsar S.A."/>
            <person name="Yang D."/>
            <person name="Bader C.D."/>
            <person name="Teijaro C.N."/>
            <person name="Fluegel L."/>
            <person name="Davis C.M."/>
            <person name="Simpson J.R."/>
            <person name="Lauterbach L."/>
            <person name="Steele A.D."/>
            <person name="Gui C."/>
            <person name="Meng S."/>
            <person name="Li G."/>
            <person name="Viehrig K."/>
            <person name="Ye F."/>
            <person name="Su P."/>
            <person name="Kiefer A.F."/>
            <person name="Nichols A."/>
            <person name="Cepeda A.J."/>
            <person name="Yan W."/>
            <person name="Fan B."/>
            <person name="Jiang Y."/>
            <person name="Adhikari A."/>
            <person name="Zheng C.-J."/>
            <person name="Schuster L."/>
            <person name="Cowan T.M."/>
            <person name="Smanski M.J."/>
            <person name="Chevrette M.G."/>
            <person name="De Carvalho L.P.S."/>
            <person name="Shen B."/>
        </authorList>
    </citation>
    <scope>NUCLEOTIDE SEQUENCE [LARGE SCALE GENOMIC DNA]</scope>
    <source>
        <strain evidence="2 3">NPDC005137</strain>
    </source>
</reference>